<dbReference type="EMBL" id="JBHSHB010000028">
    <property type="protein sequence ID" value="MFC4691533.1"/>
    <property type="molecule type" value="Genomic_DNA"/>
</dbReference>
<evidence type="ECO:0000313" key="2">
    <source>
        <dbReference type="Proteomes" id="UP001595878"/>
    </source>
</evidence>
<dbReference type="Proteomes" id="UP001595878">
    <property type="component" value="Unassembled WGS sequence"/>
</dbReference>
<organism evidence="1 2">
    <name type="scientific">Dokdonia genika</name>
    <dbReference type="NCBI Taxonomy" id="308113"/>
    <lineage>
        <taxon>Bacteria</taxon>
        <taxon>Pseudomonadati</taxon>
        <taxon>Bacteroidota</taxon>
        <taxon>Flavobacteriia</taxon>
        <taxon>Flavobacteriales</taxon>
        <taxon>Flavobacteriaceae</taxon>
        <taxon>Dokdonia</taxon>
    </lineage>
</organism>
<evidence type="ECO:0000313" key="1">
    <source>
        <dbReference type="EMBL" id="MFC4691533.1"/>
    </source>
</evidence>
<name>A0ABV9LBS7_9FLAO</name>
<dbReference type="RefSeq" id="WP_380035588.1">
    <property type="nucleotide sequence ID" value="NZ_JBHSHB010000028.1"/>
</dbReference>
<gene>
    <name evidence="1" type="ORF">ACFO5T_13930</name>
</gene>
<accession>A0ABV9LBS7</accession>
<proteinExistence type="predicted"/>
<keyword evidence="2" id="KW-1185">Reference proteome</keyword>
<reference evidence="2" key="1">
    <citation type="journal article" date="2019" name="Int. J. Syst. Evol. Microbiol.">
        <title>The Global Catalogue of Microorganisms (GCM) 10K type strain sequencing project: providing services to taxonomists for standard genome sequencing and annotation.</title>
        <authorList>
            <consortium name="The Broad Institute Genomics Platform"/>
            <consortium name="The Broad Institute Genome Sequencing Center for Infectious Disease"/>
            <person name="Wu L."/>
            <person name="Ma J."/>
        </authorList>
    </citation>
    <scope>NUCLEOTIDE SEQUENCE [LARGE SCALE GENOMIC DNA]</scope>
    <source>
        <strain evidence="2">CGMCC 4.7427</strain>
    </source>
</reference>
<sequence>MTLDEWIVTGSVGISSKTMWACLKNIDVTEKYGDKPYDPDDFSRCYKLVKKCNLTFPELYVISQKLPYWKPYIDNWQKLTEMYEENFKWGWDKKKSDEIGMYEYMQILREASDAIRFSNVA</sequence>
<protein>
    <submittedName>
        <fullName evidence="1">Uncharacterized protein</fullName>
    </submittedName>
</protein>
<comment type="caution">
    <text evidence="1">The sequence shown here is derived from an EMBL/GenBank/DDBJ whole genome shotgun (WGS) entry which is preliminary data.</text>
</comment>